<evidence type="ECO:0000256" key="1">
    <source>
        <dbReference type="ARBA" id="ARBA00004323"/>
    </source>
</evidence>
<dbReference type="Proteomes" id="UP000743370">
    <property type="component" value="Unassembled WGS sequence"/>
</dbReference>
<keyword evidence="3" id="KW-0328">Glycosyltransferase</keyword>
<feature type="domain" description="Exostosin GT47" evidence="7">
    <location>
        <begin position="52"/>
        <end position="328"/>
    </location>
</feature>
<gene>
    <name evidence="8" type="ORF">HKW66_Vig0046180</name>
</gene>
<evidence type="ECO:0000259" key="7">
    <source>
        <dbReference type="Pfam" id="PF03016"/>
    </source>
</evidence>
<evidence type="ECO:0000256" key="6">
    <source>
        <dbReference type="SAM" id="MobiDB-lite"/>
    </source>
</evidence>
<reference evidence="8 9" key="1">
    <citation type="submission" date="2020-05" db="EMBL/GenBank/DDBJ databases">
        <title>Vigna angularis (adzuki bean) Var. LongXiaoDou No. 4 denovo assembly.</title>
        <authorList>
            <person name="Xiang H."/>
        </authorList>
    </citation>
    <scope>NUCLEOTIDE SEQUENCE [LARGE SCALE GENOMIC DNA]</scope>
    <source>
        <tissue evidence="8">Leaf</tissue>
    </source>
</reference>
<dbReference type="PANTHER" id="PTHR11062:SF95">
    <property type="entry name" value="EXOSTOSIN GT47 DOMAIN-CONTAINING PROTEIN"/>
    <property type="match status" value="1"/>
</dbReference>
<evidence type="ECO:0000256" key="4">
    <source>
        <dbReference type="ARBA" id="ARBA00022968"/>
    </source>
</evidence>
<dbReference type="InterPro" id="IPR040911">
    <property type="entry name" value="Exostosin_GT47"/>
</dbReference>
<accession>A0A8T0L4V2</accession>
<comment type="subcellular location">
    <subcellularLocation>
        <location evidence="1">Golgi apparatus membrane</location>
        <topology evidence="1">Single-pass type II membrane protein</topology>
    </subcellularLocation>
</comment>
<keyword evidence="3" id="KW-0808">Transferase</keyword>
<feature type="compositionally biased region" description="Basic and acidic residues" evidence="6">
    <location>
        <begin position="731"/>
        <end position="799"/>
    </location>
</feature>
<evidence type="ECO:0000256" key="5">
    <source>
        <dbReference type="ARBA" id="ARBA00023034"/>
    </source>
</evidence>
<evidence type="ECO:0000256" key="2">
    <source>
        <dbReference type="ARBA" id="ARBA00010271"/>
    </source>
</evidence>
<dbReference type="InterPro" id="IPR004263">
    <property type="entry name" value="Exostosin"/>
</dbReference>
<feature type="compositionally biased region" description="Basic residues" evidence="6">
    <location>
        <begin position="601"/>
        <end position="612"/>
    </location>
</feature>
<feature type="compositionally biased region" description="Basic and acidic residues" evidence="6">
    <location>
        <begin position="805"/>
        <end position="815"/>
    </location>
</feature>
<keyword evidence="5" id="KW-0333">Golgi apparatus</keyword>
<feature type="compositionally biased region" description="Basic and acidic residues" evidence="6">
    <location>
        <begin position="492"/>
        <end position="579"/>
    </location>
</feature>
<protein>
    <submittedName>
        <fullName evidence="8">Glycosyltransferase protein</fullName>
    </submittedName>
</protein>
<evidence type="ECO:0000256" key="3">
    <source>
        <dbReference type="ARBA" id="ARBA00022676"/>
    </source>
</evidence>
<feature type="compositionally biased region" description="Basic and acidic residues" evidence="6">
    <location>
        <begin position="646"/>
        <end position="662"/>
    </location>
</feature>
<dbReference type="GO" id="GO:0000139">
    <property type="term" value="C:Golgi membrane"/>
    <property type="evidence" value="ECO:0007669"/>
    <property type="project" value="UniProtKB-SubCell"/>
</dbReference>
<name>A0A8T0L4V2_PHAAN</name>
<dbReference type="PANTHER" id="PTHR11062">
    <property type="entry name" value="EXOSTOSIN HEPARAN SULFATE GLYCOSYLTRANSFERASE -RELATED"/>
    <property type="match status" value="1"/>
</dbReference>
<feature type="compositionally biased region" description="Basic and acidic residues" evidence="6">
    <location>
        <begin position="699"/>
        <end position="713"/>
    </location>
</feature>
<dbReference type="GO" id="GO:0016757">
    <property type="term" value="F:glycosyltransferase activity"/>
    <property type="evidence" value="ECO:0007669"/>
    <property type="project" value="UniProtKB-KW"/>
</dbReference>
<evidence type="ECO:0000313" key="9">
    <source>
        <dbReference type="Proteomes" id="UP000743370"/>
    </source>
</evidence>
<sequence>MSHSFRLGYELRPQSQRGLPLPQQFSPKGNIENNNDVFHDRDIFLEDYKEMNRSLKIYVYPHREDDPFANVLLPLESEPDGNYASESYLKKTLMKSHFITIEPTEADLFFLPFSIARLRHDRRVGVGGIQDFIRDYIQNISHKYPYWNRTGGADHFYVACHSIGRPAMNKTPDVKFNAIQVVCSSSYFLTGCIAHKDTCLPQIWPRKGNPPSLDSSKRKRLAFFAGGVNSPVRVKLLQTWKNDSEIFVHHGRLKTTYADELLGSKFCLHVKGIEVNTARIGDSLYYGCVPVIIENYYDLPFADVLNWKRFSVVVTTSDIPLLKKILNDIISSDKYLMLQKNVLKKGEKSTVKVWEEKGFCLVEMDTASSIIFPCVRVNACATDTLQNVALNGSGKCYKYNKRKPLLSHHRSRSSSSVSPIPSFHNRDLSDLVEVFSSLVCEDNKDMEISHDINIKDDKPGDLNEQKVKVELELKNKPKKAKKEKGEEEDEEGEKKGKDLKAKGKDGDEKKEKDNKKKEKGKEDDEGKIEKKKEKKDKDDKTDAKKEKKEKEKKKEKDDKIDVANDKDGKDDGEDGEKKDKEKKKKEKKDKEKEGNDDEEKKKKKEKEKKKEKKDKDEETDTSKEKGKDDEGEDEEENEKKKKKDKKEKDKDHKKEEKGKYDEGKDEEEIEKKKKKDKKGKDDEGEDEEENEKKKKKDKKEKDKDHKMEEKGKDDEGEDEEEIEKKKKKDKKEKNKDNKKEKKEKDDEKEGEKEDGKVEVSVRDITIEEIREEGEKEDKEKDGGKEVKEKKKKEDKDKKEKKNKLTGKDKTKDLSSLKQKLEKINAKIEPLLQKKADIERQIKEAEAEAHVVSDKNKEVQEL</sequence>
<proteinExistence type="inferred from homology"/>
<dbReference type="EMBL" id="JABFOF010000002">
    <property type="protein sequence ID" value="KAG2405363.1"/>
    <property type="molecule type" value="Genomic_DNA"/>
</dbReference>
<feature type="compositionally biased region" description="Basic and acidic residues" evidence="6">
    <location>
        <begin position="613"/>
        <end position="628"/>
    </location>
</feature>
<dbReference type="AlphaFoldDB" id="A0A8T0L4V2"/>
<feature type="region of interest" description="Disordered" evidence="6">
    <location>
        <begin position="469"/>
        <end position="815"/>
    </location>
</feature>
<dbReference type="Pfam" id="PF03016">
    <property type="entry name" value="Exostosin_GT47"/>
    <property type="match status" value="1"/>
</dbReference>
<keyword evidence="4" id="KW-0735">Signal-anchor</keyword>
<organism evidence="8 9">
    <name type="scientific">Phaseolus angularis</name>
    <name type="common">Azuki bean</name>
    <name type="synonym">Vigna angularis</name>
    <dbReference type="NCBI Taxonomy" id="3914"/>
    <lineage>
        <taxon>Eukaryota</taxon>
        <taxon>Viridiplantae</taxon>
        <taxon>Streptophyta</taxon>
        <taxon>Embryophyta</taxon>
        <taxon>Tracheophyta</taxon>
        <taxon>Spermatophyta</taxon>
        <taxon>Magnoliopsida</taxon>
        <taxon>eudicotyledons</taxon>
        <taxon>Gunneridae</taxon>
        <taxon>Pentapetalae</taxon>
        <taxon>rosids</taxon>
        <taxon>fabids</taxon>
        <taxon>Fabales</taxon>
        <taxon>Fabaceae</taxon>
        <taxon>Papilionoideae</taxon>
        <taxon>50 kb inversion clade</taxon>
        <taxon>NPAAA clade</taxon>
        <taxon>indigoferoid/millettioid clade</taxon>
        <taxon>Phaseoleae</taxon>
        <taxon>Vigna</taxon>
    </lineage>
</organism>
<evidence type="ECO:0000313" key="8">
    <source>
        <dbReference type="EMBL" id="KAG2405363.1"/>
    </source>
</evidence>
<comment type="caution">
    <text evidence="8">The sequence shown here is derived from an EMBL/GenBank/DDBJ whole genome shotgun (WGS) entry which is preliminary data.</text>
</comment>
<comment type="similarity">
    <text evidence="2">Belongs to the glycosyltransferase 47 family.</text>
</comment>
<keyword evidence="4" id="KW-0812">Transmembrane</keyword>